<dbReference type="EMBL" id="BPLQ01009629">
    <property type="protein sequence ID" value="GIY45443.1"/>
    <property type="molecule type" value="Genomic_DNA"/>
</dbReference>
<evidence type="ECO:0000313" key="1">
    <source>
        <dbReference type="EMBL" id="GIY45443.1"/>
    </source>
</evidence>
<accession>A0AAV4TFR0</accession>
<gene>
    <name evidence="1" type="ORF">CDAR_71731</name>
</gene>
<protein>
    <submittedName>
        <fullName evidence="1">Uncharacterized protein</fullName>
    </submittedName>
</protein>
<name>A0AAV4TFR0_9ARAC</name>
<dbReference type="Proteomes" id="UP001054837">
    <property type="component" value="Unassembled WGS sequence"/>
</dbReference>
<proteinExistence type="predicted"/>
<reference evidence="1 2" key="1">
    <citation type="submission" date="2021-06" db="EMBL/GenBank/DDBJ databases">
        <title>Caerostris darwini draft genome.</title>
        <authorList>
            <person name="Kono N."/>
            <person name="Arakawa K."/>
        </authorList>
    </citation>
    <scope>NUCLEOTIDE SEQUENCE [LARGE SCALE GENOMIC DNA]</scope>
</reference>
<keyword evidence="2" id="KW-1185">Reference proteome</keyword>
<evidence type="ECO:0000313" key="2">
    <source>
        <dbReference type="Proteomes" id="UP001054837"/>
    </source>
</evidence>
<organism evidence="1 2">
    <name type="scientific">Caerostris darwini</name>
    <dbReference type="NCBI Taxonomy" id="1538125"/>
    <lineage>
        <taxon>Eukaryota</taxon>
        <taxon>Metazoa</taxon>
        <taxon>Ecdysozoa</taxon>
        <taxon>Arthropoda</taxon>
        <taxon>Chelicerata</taxon>
        <taxon>Arachnida</taxon>
        <taxon>Araneae</taxon>
        <taxon>Araneomorphae</taxon>
        <taxon>Entelegynae</taxon>
        <taxon>Araneoidea</taxon>
        <taxon>Araneidae</taxon>
        <taxon>Caerostris</taxon>
    </lineage>
</organism>
<comment type="caution">
    <text evidence="1">The sequence shown here is derived from an EMBL/GenBank/DDBJ whole genome shotgun (WGS) entry which is preliminary data.</text>
</comment>
<dbReference type="AlphaFoldDB" id="A0AAV4TFR0"/>
<sequence length="71" mass="8136">MTVEDDAVYDFKKDVLFHFGVEPPGGSGDPMQLVLQEASNNVFQIRWDAEFVYLFNEDVPIYSVEGVRHIN</sequence>